<keyword evidence="1 2" id="KW-0808">Transferase</keyword>
<accession>A0A834TL71</accession>
<dbReference type="InterPro" id="IPR002213">
    <property type="entry name" value="UDP_glucos_trans"/>
</dbReference>
<dbReference type="PANTHER" id="PTHR48049">
    <property type="entry name" value="GLYCOSYLTRANSFERASE"/>
    <property type="match status" value="1"/>
</dbReference>
<dbReference type="GO" id="GO:0035251">
    <property type="term" value="F:UDP-glucosyltransferase activity"/>
    <property type="evidence" value="ECO:0007669"/>
    <property type="project" value="InterPro"/>
</dbReference>
<evidence type="ECO:0000313" key="2">
    <source>
        <dbReference type="EMBL" id="KAF7822880.1"/>
    </source>
</evidence>
<dbReference type="Proteomes" id="UP000634136">
    <property type="component" value="Unassembled WGS sequence"/>
</dbReference>
<dbReference type="InterPro" id="IPR050481">
    <property type="entry name" value="UDP-glycosyltransf_plant"/>
</dbReference>
<evidence type="ECO:0000313" key="3">
    <source>
        <dbReference type="Proteomes" id="UP000634136"/>
    </source>
</evidence>
<reference evidence="2" key="1">
    <citation type="submission" date="2020-09" db="EMBL/GenBank/DDBJ databases">
        <title>Genome-Enabled Discovery of Anthraquinone Biosynthesis in Senna tora.</title>
        <authorList>
            <person name="Kang S.-H."/>
            <person name="Pandey R.P."/>
            <person name="Lee C.-M."/>
            <person name="Sim J.-S."/>
            <person name="Jeong J.-T."/>
            <person name="Choi B.-S."/>
            <person name="Jung M."/>
            <person name="Ginzburg D."/>
            <person name="Zhao K."/>
            <person name="Won S.Y."/>
            <person name="Oh T.-J."/>
            <person name="Yu Y."/>
            <person name="Kim N.-H."/>
            <person name="Lee O.R."/>
            <person name="Lee T.-H."/>
            <person name="Bashyal P."/>
            <person name="Kim T.-S."/>
            <person name="Lee W.-H."/>
            <person name="Kawkins C."/>
            <person name="Kim C.-K."/>
            <person name="Kim J.S."/>
            <person name="Ahn B.O."/>
            <person name="Rhee S.Y."/>
            <person name="Sohng J.K."/>
        </authorList>
    </citation>
    <scope>NUCLEOTIDE SEQUENCE</scope>
    <source>
        <tissue evidence="2">Leaf</tissue>
    </source>
</reference>
<proteinExistence type="predicted"/>
<dbReference type="Gene3D" id="3.40.50.2000">
    <property type="entry name" value="Glycogen Phosphorylase B"/>
    <property type="match status" value="3"/>
</dbReference>
<protein>
    <submittedName>
        <fullName evidence="2">UDP-glycosyltransferase 79B30-like</fullName>
    </submittedName>
</protein>
<dbReference type="EMBL" id="JAAIUW010000007">
    <property type="protein sequence ID" value="KAF7822880.1"/>
    <property type="molecule type" value="Genomic_DNA"/>
</dbReference>
<dbReference type="SUPFAM" id="SSF53756">
    <property type="entry name" value="UDP-Glycosyltransferase/glycogen phosphorylase"/>
    <property type="match status" value="1"/>
</dbReference>
<organism evidence="2 3">
    <name type="scientific">Senna tora</name>
    <dbReference type="NCBI Taxonomy" id="362788"/>
    <lineage>
        <taxon>Eukaryota</taxon>
        <taxon>Viridiplantae</taxon>
        <taxon>Streptophyta</taxon>
        <taxon>Embryophyta</taxon>
        <taxon>Tracheophyta</taxon>
        <taxon>Spermatophyta</taxon>
        <taxon>Magnoliopsida</taxon>
        <taxon>eudicotyledons</taxon>
        <taxon>Gunneridae</taxon>
        <taxon>Pentapetalae</taxon>
        <taxon>rosids</taxon>
        <taxon>fabids</taxon>
        <taxon>Fabales</taxon>
        <taxon>Fabaceae</taxon>
        <taxon>Caesalpinioideae</taxon>
        <taxon>Cassia clade</taxon>
        <taxon>Senna</taxon>
    </lineage>
</organism>
<dbReference type="PANTHER" id="PTHR48049:SF167">
    <property type="entry name" value="GLYCOSYLTRANSFERASE"/>
    <property type="match status" value="1"/>
</dbReference>
<dbReference type="CDD" id="cd03784">
    <property type="entry name" value="GT1_Gtf-like"/>
    <property type="match status" value="1"/>
</dbReference>
<comment type="caution">
    <text evidence="2">The sequence shown here is derived from an EMBL/GenBank/DDBJ whole genome shotgun (WGS) entry which is preliminary data.</text>
</comment>
<dbReference type="AlphaFoldDB" id="A0A834TL71"/>
<evidence type="ECO:0000256" key="1">
    <source>
        <dbReference type="ARBA" id="ARBA00022679"/>
    </source>
</evidence>
<keyword evidence="3" id="KW-1185">Reference proteome</keyword>
<sequence>MYPWFAMGHLIPFLQLSNKLAKKGHQISLIIPKNTHSKLHQFNLFPHLITFIPITLPHYEGLPQNAETTADIPRHSIPLLMTAMDRTEKDIEQLLLQLNPHIVFFDFTEWLPDLARKLGIKSLQYMIGNPATAAYLGSTQADAIGFKGSREIEGPFVDHLANQFGKPVLLSGPAIPDPPSSSSELLLGLELTGFPFLAALRPPSGFESVESAMPGGFQERVGERGMVHGGWVQQQEILGHTSVGCFITHCGVDLDQSINARTMSSYLKVGVEVEKGEEDGLFTRESVCKAVRSVMDEESEIGKEIRENHNRFRSYLLSKDLESSCVDSFCNEIRELLK</sequence>
<dbReference type="OrthoDB" id="5835829at2759"/>
<gene>
    <name evidence="2" type="ORF">G2W53_021024</name>
</gene>
<name>A0A834TL71_9FABA</name>